<evidence type="ECO:0000313" key="15">
    <source>
        <dbReference type="Proteomes" id="UP000011758"/>
    </source>
</evidence>
<keyword evidence="10 13" id="KW-0234">DNA repair</keyword>
<comment type="similarity">
    <text evidence="11 13">Belongs to the RecU family.</text>
</comment>
<keyword evidence="6 13" id="KW-0227">DNA damage</keyword>
<gene>
    <name evidence="13" type="primary">recU</name>
    <name evidence="14" type="ORF">HMPREF9943_00452</name>
</gene>
<feature type="binding site" evidence="13">
    <location>
        <position position="95"/>
    </location>
    <ligand>
        <name>Mg(2+)</name>
        <dbReference type="ChEBI" id="CHEBI:18420"/>
    </ligand>
</feature>
<keyword evidence="15" id="KW-1185">Reference proteome</keyword>
<dbReference type="GO" id="GO:0006281">
    <property type="term" value="P:DNA repair"/>
    <property type="evidence" value="ECO:0007669"/>
    <property type="project" value="UniProtKB-UniRule"/>
</dbReference>
<dbReference type="Proteomes" id="UP000011758">
    <property type="component" value="Unassembled WGS sequence"/>
</dbReference>
<comment type="function">
    <text evidence="13">Endonuclease that resolves Holliday junction intermediates in genetic recombination. Cleaves mobile four-strand junctions by introducing symmetrical nicks in paired strands. Promotes annealing of linear ssDNA with homologous dsDNA. Required for DNA repair, homologous recombination and chromosome segregation.</text>
</comment>
<dbReference type="InterPro" id="IPR011856">
    <property type="entry name" value="tRNA_endonuc-like_dom_sf"/>
</dbReference>
<comment type="cofactor">
    <cofactor evidence="13">
        <name>Mg(2+)</name>
        <dbReference type="ChEBI" id="CHEBI:18420"/>
    </cofactor>
    <text evidence="13">Binds 1 Mg(2+) ion per subunit.</text>
</comment>
<dbReference type="RefSeq" id="WP_004801653.1">
    <property type="nucleotide sequence ID" value="NZ_KB446646.1"/>
</dbReference>
<dbReference type="eggNOG" id="COG3331">
    <property type="taxonomic scope" value="Bacteria"/>
</dbReference>
<dbReference type="GO" id="GO:0003676">
    <property type="term" value="F:nucleic acid binding"/>
    <property type="evidence" value="ECO:0007669"/>
    <property type="project" value="InterPro"/>
</dbReference>
<evidence type="ECO:0000256" key="2">
    <source>
        <dbReference type="ARBA" id="ARBA00022490"/>
    </source>
</evidence>
<dbReference type="EC" id="3.1.21.10" evidence="13"/>
<dbReference type="PIRSF" id="PIRSF037785">
    <property type="entry name" value="RecU"/>
    <property type="match status" value="1"/>
</dbReference>
<dbReference type="PATRIC" id="fig|999415.3.peg.447"/>
<evidence type="ECO:0000256" key="8">
    <source>
        <dbReference type="ARBA" id="ARBA00022842"/>
    </source>
</evidence>
<dbReference type="STRING" id="999415.HMPREF9943_00452"/>
<keyword evidence="7 13" id="KW-0378">Hydrolase</keyword>
<keyword evidence="4 13" id="KW-0479">Metal-binding</keyword>
<keyword evidence="5 13" id="KW-0255">Endonuclease</keyword>
<evidence type="ECO:0000256" key="6">
    <source>
        <dbReference type="ARBA" id="ARBA00022763"/>
    </source>
</evidence>
<keyword evidence="8 13" id="KW-0460">Magnesium</keyword>
<evidence type="ECO:0000256" key="11">
    <source>
        <dbReference type="ARBA" id="ARBA00023447"/>
    </source>
</evidence>
<evidence type="ECO:0000256" key="13">
    <source>
        <dbReference type="HAMAP-Rule" id="MF_00130"/>
    </source>
</evidence>
<evidence type="ECO:0000256" key="1">
    <source>
        <dbReference type="ARBA" id="ARBA00004496"/>
    </source>
</evidence>
<evidence type="ECO:0000256" key="9">
    <source>
        <dbReference type="ARBA" id="ARBA00023172"/>
    </source>
</evidence>
<evidence type="ECO:0000256" key="7">
    <source>
        <dbReference type="ARBA" id="ARBA00022801"/>
    </source>
</evidence>
<evidence type="ECO:0000313" key="14">
    <source>
        <dbReference type="EMBL" id="EMD17299.1"/>
    </source>
</evidence>
<dbReference type="NCBIfam" id="TIGR00648">
    <property type="entry name" value="recU"/>
    <property type="match status" value="1"/>
</dbReference>
<keyword evidence="3 13" id="KW-0540">Nuclease</keyword>
<name>M2PP01_9FIRM</name>
<comment type="caution">
    <text evidence="14">The sequence shown here is derived from an EMBL/GenBank/DDBJ whole genome shotgun (WGS) entry which is preliminary data.</text>
</comment>
<accession>M2PP01</accession>
<keyword evidence="9 13" id="KW-0233">DNA recombination</keyword>
<dbReference type="NCBIfam" id="NF002584">
    <property type="entry name" value="PRK02234.1-5"/>
    <property type="match status" value="1"/>
</dbReference>
<sequence length="198" mass="23331">MHYPNKKNIVLDNPLNHDKHYTAGRGMNLEEAISESNQYYLDHDLAVIYKKPTPIQIVKVEYPVRTAAKITEAYYRKPSTTDYNGLYKGCYIDFEAKETKFKNRFPFANIADHQVEHLKHIKDHGGIAFLIIAFTSLDEVYLLDASYMINHYYQKSPRHLSYDFIKKMGHLIKQSYAPRLDYLKIVDEFYLRRSSHES</sequence>
<comment type="subcellular location">
    <subcellularLocation>
        <location evidence="1 13">Cytoplasm</location>
    </subcellularLocation>
</comment>
<feature type="site" description="Transition state stabilizer" evidence="13">
    <location>
        <position position="97"/>
    </location>
</feature>
<feature type="binding site" evidence="13">
    <location>
        <position position="114"/>
    </location>
    <ligand>
        <name>Mg(2+)</name>
        <dbReference type="ChEBI" id="CHEBI:18420"/>
    </ligand>
</feature>
<feature type="binding site" evidence="13">
    <location>
        <position position="80"/>
    </location>
    <ligand>
        <name>Mg(2+)</name>
        <dbReference type="ChEBI" id="CHEBI:18420"/>
    </ligand>
</feature>
<feature type="binding site" evidence="13">
    <location>
        <position position="82"/>
    </location>
    <ligand>
        <name>Mg(2+)</name>
        <dbReference type="ChEBI" id="CHEBI:18420"/>
    </ligand>
</feature>
<evidence type="ECO:0000256" key="5">
    <source>
        <dbReference type="ARBA" id="ARBA00022759"/>
    </source>
</evidence>
<evidence type="ECO:0000256" key="10">
    <source>
        <dbReference type="ARBA" id="ARBA00023204"/>
    </source>
</evidence>
<dbReference type="GO" id="GO:0000287">
    <property type="term" value="F:magnesium ion binding"/>
    <property type="evidence" value="ECO:0007669"/>
    <property type="project" value="UniProtKB-UniRule"/>
</dbReference>
<proteinExistence type="inferred from homology"/>
<reference evidence="14 15" key="1">
    <citation type="submission" date="2013-02" db="EMBL/GenBank/DDBJ databases">
        <title>The Genome Sequence of Lactobacillus catenaformis F0143.</title>
        <authorList>
            <consortium name="The Broad Institute Genome Sequencing Platform"/>
            <person name="Earl A."/>
            <person name="Ward D."/>
            <person name="Feldgarden M."/>
            <person name="Gevers D."/>
            <person name="Izard J."/>
            <person name="Blanton J.M."/>
            <person name="Mathney J."/>
            <person name="Dewhirst F.E."/>
            <person name="Young S.K."/>
            <person name="Zeng Q."/>
            <person name="Gargeya S."/>
            <person name="Fitzgerald M."/>
            <person name="Haas B."/>
            <person name="Abouelleil A."/>
            <person name="Alvarado L."/>
            <person name="Arachchi H.M."/>
            <person name="Berlin A."/>
            <person name="Chapman S.B."/>
            <person name="Gearin G."/>
            <person name="Goldberg J."/>
            <person name="Griggs A."/>
            <person name="Gujja S."/>
            <person name="Hansen M."/>
            <person name="Heiman D."/>
            <person name="Howarth C."/>
            <person name="Larimer J."/>
            <person name="Lui A."/>
            <person name="MacDonald P.J.P."/>
            <person name="McCowen C."/>
            <person name="Montmayeur A."/>
            <person name="Murphy C."/>
            <person name="Neiman D."/>
            <person name="Pearson M."/>
            <person name="Priest M."/>
            <person name="Roberts A."/>
            <person name="Saif S."/>
            <person name="Shea T."/>
            <person name="Sisk P."/>
            <person name="Stolte C."/>
            <person name="Sykes S."/>
            <person name="Wortman J."/>
            <person name="Nusbaum C."/>
            <person name="Birren B."/>
        </authorList>
    </citation>
    <scope>NUCLEOTIDE SEQUENCE [LARGE SCALE GENOMIC DNA]</scope>
    <source>
        <strain evidence="14 15">OT 569</strain>
    </source>
</reference>
<dbReference type="Pfam" id="PF03838">
    <property type="entry name" value="RecU"/>
    <property type="match status" value="1"/>
</dbReference>
<dbReference type="EMBL" id="AGEJ01000008">
    <property type="protein sequence ID" value="EMD17299.1"/>
    <property type="molecule type" value="Genomic_DNA"/>
</dbReference>
<dbReference type="GO" id="GO:0006310">
    <property type="term" value="P:DNA recombination"/>
    <property type="evidence" value="ECO:0007669"/>
    <property type="project" value="UniProtKB-UniRule"/>
</dbReference>
<dbReference type="InterPro" id="IPR011335">
    <property type="entry name" value="Restrct_endonuc-II-like"/>
</dbReference>
<dbReference type="SUPFAM" id="SSF52980">
    <property type="entry name" value="Restriction endonuclease-like"/>
    <property type="match status" value="1"/>
</dbReference>
<dbReference type="AlphaFoldDB" id="M2PP01"/>
<dbReference type="HAMAP" id="MF_00130">
    <property type="entry name" value="RecU"/>
    <property type="match status" value="1"/>
</dbReference>
<dbReference type="GO" id="GO:0005737">
    <property type="term" value="C:cytoplasm"/>
    <property type="evidence" value="ECO:0007669"/>
    <property type="project" value="UniProtKB-SubCell"/>
</dbReference>
<protein>
    <recommendedName>
        <fullName evidence="12 13">Holliday junction resolvase RecU</fullName>
        <ecNumber evidence="13">3.1.21.10</ecNumber>
    </recommendedName>
    <alternativeName>
        <fullName evidence="13">Recombination protein U homolog</fullName>
    </alternativeName>
</protein>
<dbReference type="InterPro" id="IPR004612">
    <property type="entry name" value="Resolv_RecU"/>
</dbReference>
<dbReference type="OrthoDB" id="9783592at2"/>
<keyword evidence="2 13" id="KW-0963">Cytoplasm</keyword>
<dbReference type="GO" id="GO:0007059">
    <property type="term" value="P:chromosome segregation"/>
    <property type="evidence" value="ECO:0007669"/>
    <property type="project" value="UniProtKB-UniRule"/>
</dbReference>
<dbReference type="Gene3D" id="3.40.1350.10">
    <property type="match status" value="1"/>
</dbReference>
<evidence type="ECO:0000256" key="12">
    <source>
        <dbReference type="ARBA" id="ARBA00029523"/>
    </source>
</evidence>
<dbReference type="NCBIfam" id="NF002581">
    <property type="entry name" value="PRK02234.1-2"/>
    <property type="match status" value="1"/>
</dbReference>
<evidence type="ECO:0000256" key="4">
    <source>
        <dbReference type="ARBA" id="ARBA00022723"/>
    </source>
</evidence>
<organism evidence="14 15">
    <name type="scientific">Eggerthia catenaformis OT 569 = DSM 20559</name>
    <dbReference type="NCBI Taxonomy" id="999415"/>
    <lineage>
        <taxon>Bacteria</taxon>
        <taxon>Bacillati</taxon>
        <taxon>Bacillota</taxon>
        <taxon>Erysipelotrichia</taxon>
        <taxon>Erysipelotrichales</taxon>
        <taxon>Coprobacillaceae</taxon>
        <taxon>Eggerthia</taxon>
    </lineage>
</organism>
<dbReference type="GO" id="GO:0008821">
    <property type="term" value="F:crossover junction DNA endonuclease activity"/>
    <property type="evidence" value="ECO:0007669"/>
    <property type="project" value="UniProtKB-EC"/>
</dbReference>
<dbReference type="CDD" id="cd22354">
    <property type="entry name" value="RecU-like"/>
    <property type="match status" value="1"/>
</dbReference>
<comment type="catalytic activity">
    <reaction evidence="13">
        <text>Endonucleolytic cleavage at a junction such as a reciprocal single-stranded crossover between two homologous DNA duplexes (Holliday junction).</text>
        <dbReference type="EC" id="3.1.21.10"/>
    </reaction>
</comment>
<evidence type="ECO:0000256" key="3">
    <source>
        <dbReference type="ARBA" id="ARBA00022722"/>
    </source>
</evidence>